<dbReference type="PANTHER" id="PTHR42870:SF1">
    <property type="entry name" value="NON-SPECIFIC LIPID-TRANSFER PROTEIN-LIKE 2"/>
    <property type="match status" value="1"/>
</dbReference>
<dbReference type="CDD" id="cd00829">
    <property type="entry name" value="SCP-x_thiolase"/>
    <property type="match status" value="1"/>
</dbReference>
<dbReference type="Pfam" id="PF22691">
    <property type="entry name" value="Thiolase_C_1"/>
    <property type="match status" value="1"/>
</dbReference>
<evidence type="ECO:0000259" key="1">
    <source>
        <dbReference type="Pfam" id="PF22691"/>
    </source>
</evidence>
<protein>
    <recommendedName>
        <fullName evidence="1">Thiolase C-terminal domain-containing protein</fullName>
    </recommendedName>
</protein>
<dbReference type="InterPro" id="IPR002155">
    <property type="entry name" value="Thiolase"/>
</dbReference>
<dbReference type="PANTHER" id="PTHR42870">
    <property type="entry name" value="ACETYL-COA C-ACETYLTRANSFERASE"/>
    <property type="match status" value="1"/>
</dbReference>
<dbReference type="SUPFAM" id="SSF53901">
    <property type="entry name" value="Thiolase-like"/>
    <property type="match status" value="2"/>
</dbReference>
<dbReference type="PIRSF" id="PIRSF000429">
    <property type="entry name" value="Ac-CoA_Ac_transf"/>
    <property type="match status" value="1"/>
</dbReference>
<reference evidence="2" key="1">
    <citation type="submission" date="2020-02" db="EMBL/GenBank/DDBJ databases">
        <authorList>
            <person name="Meier V. D."/>
        </authorList>
    </citation>
    <scope>NUCLEOTIDE SEQUENCE</scope>
    <source>
        <strain evidence="2">AVDCRST_MAG50</strain>
    </source>
</reference>
<organism evidence="2">
    <name type="scientific">uncultured Acidimicrobiales bacterium</name>
    <dbReference type="NCBI Taxonomy" id="310071"/>
    <lineage>
        <taxon>Bacteria</taxon>
        <taxon>Bacillati</taxon>
        <taxon>Actinomycetota</taxon>
        <taxon>Acidimicrobiia</taxon>
        <taxon>Acidimicrobiales</taxon>
        <taxon>environmental samples</taxon>
    </lineage>
</organism>
<sequence>MQVSGLRGKAAIVGVVDAASPTGELELTGRALEVDMISKALDDAGLTIADVDGVTHTSSSMQLAEHLGIHPTFTDSTSTGGSSFEVHVEHAAAAIAAGLCEVVIGVYASTPRSDRKRPRGGAGRGMPPGGMGPMAEWEMPYGLQAPKGAYALSASRHMAQYGTTSEQLAQIAVSTREWASMNPEARFQDPITIQDVLDSPMQASPLHLLDCCLVTDGAGAFVMTSAERAKDLKKPPVYVLGAGTCHDHMMISQMPDFGTTPGVQSGKKAFGLAGVKPGDVDLLMGYDSFTITALLHLEDLGFCEKGEGGPFVEDGKTGPGGSLPMNTNGGGLSYTHPGMYGMFLITEATKQLRGECGPRQVEGAEIAVAHGSGMVLSCMSTIVLGTEASL</sequence>
<dbReference type="NCBIfam" id="NF004811">
    <property type="entry name" value="PRK06158.1"/>
    <property type="match status" value="1"/>
</dbReference>
<feature type="domain" description="Thiolase C-terminal" evidence="1">
    <location>
        <begin position="243"/>
        <end position="386"/>
    </location>
</feature>
<proteinExistence type="predicted"/>
<evidence type="ECO:0000313" key="2">
    <source>
        <dbReference type="EMBL" id="CAA9214589.1"/>
    </source>
</evidence>
<dbReference type="InterPro" id="IPR055140">
    <property type="entry name" value="Thiolase_C_2"/>
</dbReference>
<dbReference type="InterPro" id="IPR016039">
    <property type="entry name" value="Thiolase-like"/>
</dbReference>
<accession>A0A6J4H6R5</accession>
<dbReference type="AlphaFoldDB" id="A0A6J4H6R5"/>
<gene>
    <name evidence="2" type="ORF">AVDCRST_MAG50-388</name>
</gene>
<dbReference type="EMBL" id="CADCTF010000013">
    <property type="protein sequence ID" value="CAA9214589.1"/>
    <property type="molecule type" value="Genomic_DNA"/>
</dbReference>
<dbReference type="Gene3D" id="3.40.47.10">
    <property type="match status" value="1"/>
</dbReference>
<name>A0A6J4H6R5_9ACTN</name>
<dbReference type="GO" id="GO:0016747">
    <property type="term" value="F:acyltransferase activity, transferring groups other than amino-acyl groups"/>
    <property type="evidence" value="ECO:0007669"/>
    <property type="project" value="InterPro"/>
</dbReference>